<feature type="compositionally biased region" description="Low complexity" evidence="2">
    <location>
        <begin position="22"/>
        <end position="35"/>
    </location>
</feature>
<keyword evidence="5" id="KW-1185">Reference proteome</keyword>
<comment type="caution">
    <text evidence="4">The sequence shown here is derived from an EMBL/GenBank/DDBJ whole genome shotgun (WGS) entry which is preliminary data.</text>
</comment>
<evidence type="ECO:0000259" key="3">
    <source>
        <dbReference type="Pfam" id="PF00437"/>
    </source>
</evidence>
<accession>A0ABQ5U3L3</accession>
<feature type="domain" description="Bacterial type II secretion system protein E" evidence="3">
    <location>
        <begin position="103"/>
        <end position="378"/>
    </location>
</feature>
<dbReference type="Gene3D" id="3.30.450.380">
    <property type="match status" value="1"/>
</dbReference>
<sequence>MFGKKNDPFPTGLEDPAAPFQGPEGAAADPPADPVVIEPPIRARVEALFYQQVNPARVTGLSRSELAIQVTQAVSQIVENEKIPLNWKEQSSLTRELLDDLLGTGPIQPLLRDPEVSDILVNGPNSVFVEKKGTLVETAIRFRDDAHVLSVARRMAGSVGRRVDESSPMVDARLPDGSRVNIIAPPLSIHGTIISIRKFSERGLSLEDLVSRNSASDEMVRFLGAAVASRMNILISGGTGAGKTTVLNALSGCIGKTERIVTIEDAAEINLQQTHVISLETRQRSAEGVGEVTQRDLLRNALRMRPDRIVIGEVRGDEVVDMLQAMNTGHDGSMSTVHANSAREALVRLEHLMLSSSGNFQVETIQRQIASALDLVVHVKRDPAGHRSIRAITEVIGIESGTIVTQDLFRASASPPGAGGGGFEQVRVRPHCLTKAAQYGLDQDIREILS</sequence>
<reference evidence="4" key="2">
    <citation type="submission" date="2023-01" db="EMBL/GenBank/DDBJ databases">
        <title>Draft genome sequence of Sneathiella chinensis strain NBRC 103408.</title>
        <authorList>
            <person name="Sun Q."/>
            <person name="Mori K."/>
        </authorList>
    </citation>
    <scope>NUCLEOTIDE SEQUENCE</scope>
    <source>
        <strain evidence="4">NBRC 103408</strain>
    </source>
</reference>
<feature type="region of interest" description="Disordered" evidence="2">
    <location>
        <begin position="1"/>
        <end position="35"/>
    </location>
</feature>
<evidence type="ECO:0000256" key="1">
    <source>
        <dbReference type="ARBA" id="ARBA00006611"/>
    </source>
</evidence>
<dbReference type="Gene3D" id="3.40.50.300">
    <property type="entry name" value="P-loop containing nucleotide triphosphate hydrolases"/>
    <property type="match status" value="1"/>
</dbReference>
<name>A0ABQ5U3L3_9PROT</name>
<evidence type="ECO:0000256" key="2">
    <source>
        <dbReference type="SAM" id="MobiDB-lite"/>
    </source>
</evidence>
<organism evidence="4 5">
    <name type="scientific">Sneathiella chinensis</name>
    <dbReference type="NCBI Taxonomy" id="349750"/>
    <lineage>
        <taxon>Bacteria</taxon>
        <taxon>Pseudomonadati</taxon>
        <taxon>Pseudomonadota</taxon>
        <taxon>Alphaproteobacteria</taxon>
        <taxon>Sneathiellales</taxon>
        <taxon>Sneathiellaceae</taxon>
        <taxon>Sneathiella</taxon>
    </lineage>
</organism>
<dbReference type="PANTHER" id="PTHR30486:SF6">
    <property type="entry name" value="TYPE IV PILUS RETRACTATION ATPASE PILT"/>
    <property type="match status" value="1"/>
</dbReference>
<dbReference type="PANTHER" id="PTHR30486">
    <property type="entry name" value="TWITCHING MOTILITY PROTEIN PILT"/>
    <property type="match status" value="1"/>
</dbReference>
<dbReference type="InterPro" id="IPR050921">
    <property type="entry name" value="T4SS_GSP_E_ATPase"/>
</dbReference>
<comment type="similarity">
    <text evidence="1">Belongs to the GSP E family.</text>
</comment>
<dbReference type="RefSeq" id="WP_169560812.1">
    <property type="nucleotide sequence ID" value="NZ_BSNF01000006.1"/>
</dbReference>
<dbReference type="InterPro" id="IPR027417">
    <property type="entry name" value="P-loop_NTPase"/>
</dbReference>
<dbReference type="InterPro" id="IPR001482">
    <property type="entry name" value="T2SS/T4SS_dom"/>
</dbReference>
<dbReference type="EMBL" id="BSNF01000006">
    <property type="protein sequence ID" value="GLQ06667.1"/>
    <property type="molecule type" value="Genomic_DNA"/>
</dbReference>
<dbReference type="SUPFAM" id="SSF52540">
    <property type="entry name" value="P-loop containing nucleoside triphosphate hydrolases"/>
    <property type="match status" value="1"/>
</dbReference>
<evidence type="ECO:0000313" key="4">
    <source>
        <dbReference type="EMBL" id="GLQ06667.1"/>
    </source>
</evidence>
<proteinExistence type="inferred from homology"/>
<dbReference type="Pfam" id="PF00437">
    <property type="entry name" value="T2SSE"/>
    <property type="match status" value="1"/>
</dbReference>
<reference evidence="4" key="1">
    <citation type="journal article" date="2014" name="Int. J. Syst. Evol. Microbiol.">
        <title>Complete genome of a new Firmicutes species belonging to the dominant human colonic microbiota ('Ruminococcus bicirculans') reveals two chromosomes and a selective capacity to utilize plant glucans.</title>
        <authorList>
            <consortium name="NISC Comparative Sequencing Program"/>
            <person name="Wegmann U."/>
            <person name="Louis P."/>
            <person name="Goesmann A."/>
            <person name="Henrissat B."/>
            <person name="Duncan S.H."/>
            <person name="Flint H.J."/>
        </authorList>
    </citation>
    <scope>NUCLEOTIDE SEQUENCE</scope>
    <source>
        <strain evidence="4">NBRC 103408</strain>
    </source>
</reference>
<protein>
    <submittedName>
        <fullName evidence="4">Fimbriae assembly protein</fullName>
    </submittedName>
</protein>
<evidence type="ECO:0000313" key="5">
    <source>
        <dbReference type="Proteomes" id="UP001161409"/>
    </source>
</evidence>
<dbReference type="Proteomes" id="UP001161409">
    <property type="component" value="Unassembled WGS sequence"/>
</dbReference>
<gene>
    <name evidence="4" type="ORF">GCM10007924_18880</name>
</gene>
<dbReference type="CDD" id="cd01130">
    <property type="entry name" value="VirB11-like_ATPase"/>
    <property type="match status" value="1"/>
</dbReference>